<accession>A0A0J9EZM2</accession>
<evidence type="ECO:0000313" key="1">
    <source>
        <dbReference type="EMBL" id="KMW70640.1"/>
    </source>
</evidence>
<dbReference type="AlphaFoldDB" id="A0A0J9EZM2"/>
<proteinExistence type="predicted"/>
<sequence length="100" mass="11417">MPKKIYCRGGFELMYVFPANQLNKPNVKKKNGKDKLPLQLCEELSPKWGDVMTKKIYCRGGFELMYVFPANQLNKPAPEPSDFFSGGRVYLNLSVVVKIL</sequence>
<dbReference type="Proteomes" id="UP000033607">
    <property type="component" value="Unassembled WGS sequence"/>
</dbReference>
<reference evidence="1 2" key="1">
    <citation type="submission" date="2015-06" db="EMBL/GenBank/DDBJ databases">
        <title>Draft genome assembly of filamentous brackish cyanobacterium Limnoraphis robusta strain CS-951.</title>
        <authorList>
            <person name="Willis A."/>
            <person name="Parks M."/>
            <person name="Burford M.A."/>
        </authorList>
    </citation>
    <scope>NUCLEOTIDE SEQUENCE [LARGE SCALE GENOMIC DNA]</scope>
    <source>
        <strain evidence="1 2">CS-951</strain>
    </source>
</reference>
<evidence type="ECO:0000313" key="2">
    <source>
        <dbReference type="Proteomes" id="UP000033607"/>
    </source>
</evidence>
<organism evidence="1 2">
    <name type="scientific">Limnoraphis robusta CS-951</name>
    <dbReference type="NCBI Taxonomy" id="1637645"/>
    <lineage>
        <taxon>Bacteria</taxon>
        <taxon>Bacillati</taxon>
        <taxon>Cyanobacteriota</taxon>
        <taxon>Cyanophyceae</taxon>
        <taxon>Oscillatoriophycideae</taxon>
        <taxon>Oscillatoriales</taxon>
        <taxon>Sirenicapillariaceae</taxon>
        <taxon>Limnoraphis</taxon>
    </lineage>
</organism>
<protein>
    <submittedName>
        <fullName evidence="1">Uncharacterized protein</fullName>
    </submittedName>
</protein>
<gene>
    <name evidence="1" type="ORF">WN50_33705</name>
</gene>
<name>A0A0J9EZM2_9CYAN</name>
<dbReference type="EMBL" id="LATL02000099">
    <property type="protein sequence ID" value="KMW70640.1"/>
    <property type="molecule type" value="Genomic_DNA"/>
</dbReference>
<comment type="caution">
    <text evidence="1">The sequence shown here is derived from an EMBL/GenBank/DDBJ whole genome shotgun (WGS) entry which is preliminary data.</text>
</comment>